<organism evidence="2 3">
    <name type="scientific">Zoogloea dura</name>
    <dbReference type="NCBI Taxonomy" id="2728840"/>
    <lineage>
        <taxon>Bacteria</taxon>
        <taxon>Pseudomonadati</taxon>
        <taxon>Pseudomonadota</taxon>
        <taxon>Betaproteobacteria</taxon>
        <taxon>Rhodocyclales</taxon>
        <taxon>Zoogloeaceae</taxon>
        <taxon>Zoogloea</taxon>
    </lineage>
</organism>
<reference evidence="2 3" key="1">
    <citation type="submission" date="2020-04" db="EMBL/GenBank/DDBJ databases">
        <title>Zoogloea sp. G-4-1-14 isolated from soil.</title>
        <authorList>
            <person name="Dahal R.H."/>
        </authorList>
    </citation>
    <scope>NUCLEOTIDE SEQUENCE [LARGE SCALE GENOMIC DNA]</scope>
    <source>
        <strain evidence="2 3">G-4-1-14</strain>
    </source>
</reference>
<name>A0A848GG59_9RHOO</name>
<evidence type="ECO:0000313" key="3">
    <source>
        <dbReference type="Proteomes" id="UP000580043"/>
    </source>
</evidence>
<keyword evidence="1" id="KW-1133">Transmembrane helix</keyword>
<evidence type="ECO:0000313" key="2">
    <source>
        <dbReference type="EMBL" id="NML28441.1"/>
    </source>
</evidence>
<comment type="caution">
    <text evidence="2">The sequence shown here is derived from an EMBL/GenBank/DDBJ whole genome shotgun (WGS) entry which is preliminary data.</text>
</comment>
<evidence type="ECO:0000256" key="1">
    <source>
        <dbReference type="SAM" id="Phobius"/>
    </source>
</evidence>
<keyword evidence="1" id="KW-0812">Transmembrane</keyword>
<dbReference type="AlphaFoldDB" id="A0A848GG59"/>
<feature type="transmembrane region" description="Helical" evidence="1">
    <location>
        <begin position="78"/>
        <end position="97"/>
    </location>
</feature>
<dbReference type="Pfam" id="PF09600">
    <property type="entry name" value="Cyd_oper_YbgE"/>
    <property type="match status" value="1"/>
</dbReference>
<dbReference type="Proteomes" id="UP000580043">
    <property type="component" value="Unassembled WGS sequence"/>
</dbReference>
<dbReference type="InterPro" id="IPR011846">
    <property type="entry name" value="Cyd_oper_YbgE"/>
</dbReference>
<keyword evidence="1" id="KW-0472">Membrane</keyword>
<feature type="transmembrane region" description="Helical" evidence="1">
    <location>
        <begin position="52"/>
        <end position="72"/>
    </location>
</feature>
<evidence type="ECO:0008006" key="4">
    <source>
        <dbReference type="Google" id="ProtNLM"/>
    </source>
</evidence>
<accession>A0A848GG59</accession>
<feature type="transmembrane region" description="Helical" evidence="1">
    <location>
        <begin position="20"/>
        <end position="40"/>
    </location>
</feature>
<gene>
    <name evidence="2" type="ORF">HHL15_22005</name>
</gene>
<dbReference type="RefSeq" id="WP_169147968.1">
    <property type="nucleotide sequence ID" value="NZ_JABBGA010000027.1"/>
</dbReference>
<sequence>MRKRDADDAIPEAPDSGFRILSLLTGIVLVVILSVFPHVAMDRWGVADHVAALLLLWSMSAGLVSGVGFVPVRGMPRLLLSSQACLLALVLALLRIVGH</sequence>
<keyword evidence="3" id="KW-1185">Reference proteome</keyword>
<protein>
    <recommendedName>
        <fullName evidence="4">Cyd operon protein YbgE</fullName>
    </recommendedName>
</protein>
<proteinExistence type="predicted"/>
<dbReference type="EMBL" id="JABBGA010000027">
    <property type="protein sequence ID" value="NML28441.1"/>
    <property type="molecule type" value="Genomic_DNA"/>
</dbReference>